<feature type="transmembrane region" description="Helical" evidence="1">
    <location>
        <begin position="107"/>
        <end position="129"/>
    </location>
</feature>
<dbReference type="RefSeq" id="WP_054278698.1">
    <property type="nucleotide sequence ID" value="NZ_LHQM01000013.1"/>
</dbReference>
<reference evidence="2 3" key="1">
    <citation type="submission" date="2015-08" db="EMBL/GenBank/DDBJ databases">
        <title>Genome sequence of Streptococcus phocae subsp. phocae ATCC 51973T isolated from liver specimen obtained from seal.</title>
        <authorList>
            <person name="Avendano-Herrera R."/>
        </authorList>
    </citation>
    <scope>NUCLEOTIDE SEQUENCE [LARGE SCALE GENOMIC DNA]</scope>
    <source>
        <strain evidence="2 3">ATCC 51973</strain>
    </source>
</reference>
<feature type="transmembrane region" description="Helical" evidence="1">
    <location>
        <begin position="6"/>
        <end position="24"/>
    </location>
</feature>
<dbReference type="STRING" id="119224.AKK44_04530"/>
<dbReference type="AlphaFoldDB" id="A0A0P6S5T6"/>
<dbReference type="PATRIC" id="fig|119224.3.peg.439"/>
<feature type="transmembrane region" description="Helical" evidence="1">
    <location>
        <begin position="74"/>
        <end position="95"/>
    </location>
</feature>
<comment type="caution">
    <text evidence="2">The sequence shown here is derived from an EMBL/GenBank/DDBJ whole genome shotgun (WGS) entry which is preliminary data.</text>
</comment>
<evidence type="ECO:0000313" key="2">
    <source>
        <dbReference type="EMBL" id="KPJ22506.1"/>
    </source>
</evidence>
<protein>
    <recommendedName>
        <fullName evidence="4">Niacin transporter NiaX</fullName>
    </recommendedName>
</protein>
<dbReference type="Proteomes" id="UP000049578">
    <property type="component" value="Unassembled WGS sequence"/>
</dbReference>
<gene>
    <name evidence="2" type="ORF">AKK44_04530</name>
</gene>
<keyword evidence="1" id="KW-0472">Membrane</keyword>
<proteinExistence type="predicted"/>
<accession>A0A0P6S5T6</accession>
<dbReference type="EMBL" id="LHQM01000013">
    <property type="protein sequence ID" value="KPJ22506.1"/>
    <property type="molecule type" value="Genomic_DNA"/>
</dbReference>
<evidence type="ECO:0000313" key="3">
    <source>
        <dbReference type="Proteomes" id="UP000049578"/>
    </source>
</evidence>
<keyword evidence="1" id="KW-1133">Transmembrane helix</keyword>
<evidence type="ECO:0008006" key="4">
    <source>
        <dbReference type="Google" id="ProtNLM"/>
    </source>
</evidence>
<feature type="transmembrane region" description="Helical" evidence="1">
    <location>
        <begin position="141"/>
        <end position="169"/>
    </location>
</feature>
<sequence>MNKRPARLVAYSSILVAFAILIPIMMPLKIIIGPASFTLASHLPLFLATFISVPIAILVSLGASIGFLMAGFPIIIVLRALSHLIFAVVAAIVIKKNPNLLDYPVKTMIFAVAINAIHGLAEFIVVYALTASTASDPSYFWTMLGLIGAGSLVHGILDFYLAVLIWRFLRKRLGLSLL</sequence>
<keyword evidence="3" id="KW-1185">Reference proteome</keyword>
<feature type="transmembrane region" description="Helical" evidence="1">
    <location>
        <begin position="45"/>
        <end position="68"/>
    </location>
</feature>
<organism evidence="2 3">
    <name type="scientific">Streptococcus phocae</name>
    <dbReference type="NCBI Taxonomy" id="119224"/>
    <lineage>
        <taxon>Bacteria</taxon>
        <taxon>Bacillati</taxon>
        <taxon>Bacillota</taxon>
        <taxon>Bacilli</taxon>
        <taxon>Lactobacillales</taxon>
        <taxon>Streptococcaceae</taxon>
        <taxon>Streptococcus</taxon>
    </lineage>
</organism>
<name>A0A0P6S5T6_9STRE</name>
<keyword evidence="1" id="KW-0812">Transmembrane</keyword>
<evidence type="ECO:0000256" key="1">
    <source>
        <dbReference type="SAM" id="Phobius"/>
    </source>
</evidence>